<gene>
    <name evidence="2" type="ORF">ACFQ0E_18570</name>
</gene>
<proteinExistence type="predicted"/>
<dbReference type="EMBL" id="JBHTIF010000006">
    <property type="protein sequence ID" value="MFD0727601.1"/>
    <property type="molecule type" value="Genomic_DNA"/>
</dbReference>
<keyword evidence="1" id="KW-0732">Signal</keyword>
<evidence type="ECO:0000313" key="2">
    <source>
        <dbReference type="EMBL" id="MFD0727601.1"/>
    </source>
</evidence>
<keyword evidence="3" id="KW-1185">Reference proteome</keyword>
<feature type="chain" id="PRO_5047029847" description="Lipoprotein" evidence="1">
    <location>
        <begin position="25"/>
        <end position="284"/>
    </location>
</feature>
<sequence length="284" mass="29852">MRQPLLPLMIAALLATACSPQDSAAVAQAPAAQAPGASGSAATPAPEAKPAIEAAFREGMPFAELRKQLLAAGWLPLRDPMCRENVGGTAEVCFALPEVESCSGDGYCKMHYANAAENRRISVTTYGPYGKWNVPGEESALAVRSWKASALPAPEAAAPACPSPDFDAFLKAFASDEKIERAFTAPLVKVADLGGGVDGTDSVLLYAAGSDYAGFNVAWRDGAFHFAGPDGQVDPAPLQLQVEPQGDAARIVRYGYGMSEGNSYRFEQRNGCWALTEDPEPPSP</sequence>
<dbReference type="RefSeq" id="WP_386826414.1">
    <property type="nucleotide sequence ID" value="NZ_JBHTIF010000006.1"/>
</dbReference>
<dbReference type="Proteomes" id="UP001597110">
    <property type="component" value="Unassembled WGS sequence"/>
</dbReference>
<reference evidence="3" key="1">
    <citation type="journal article" date="2019" name="Int. J. Syst. Evol. Microbiol.">
        <title>The Global Catalogue of Microorganisms (GCM) 10K type strain sequencing project: providing services to taxonomists for standard genome sequencing and annotation.</title>
        <authorList>
            <consortium name="The Broad Institute Genomics Platform"/>
            <consortium name="The Broad Institute Genome Sequencing Center for Infectious Disease"/>
            <person name="Wu L."/>
            <person name="Ma J."/>
        </authorList>
    </citation>
    <scope>NUCLEOTIDE SEQUENCE [LARGE SCALE GENOMIC DNA]</scope>
    <source>
        <strain evidence="3">CCUG 55585</strain>
    </source>
</reference>
<protein>
    <recommendedName>
        <fullName evidence="4">Lipoprotein</fullName>
    </recommendedName>
</protein>
<evidence type="ECO:0000313" key="3">
    <source>
        <dbReference type="Proteomes" id="UP001597110"/>
    </source>
</evidence>
<accession>A0ABW2YGN5</accession>
<organism evidence="2 3">
    <name type="scientific">Lysobacter brunescens</name>
    <dbReference type="NCBI Taxonomy" id="262323"/>
    <lineage>
        <taxon>Bacteria</taxon>
        <taxon>Pseudomonadati</taxon>
        <taxon>Pseudomonadota</taxon>
        <taxon>Gammaproteobacteria</taxon>
        <taxon>Lysobacterales</taxon>
        <taxon>Lysobacteraceae</taxon>
        <taxon>Lysobacter</taxon>
    </lineage>
</organism>
<evidence type="ECO:0008006" key="4">
    <source>
        <dbReference type="Google" id="ProtNLM"/>
    </source>
</evidence>
<comment type="caution">
    <text evidence="2">The sequence shown here is derived from an EMBL/GenBank/DDBJ whole genome shotgun (WGS) entry which is preliminary data.</text>
</comment>
<feature type="signal peptide" evidence="1">
    <location>
        <begin position="1"/>
        <end position="24"/>
    </location>
</feature>
<name>A0ABW2YGN5_9GAMM</name>
<evidence type="ECO:0000256" key="1">
    <source>
        <dbReference type="SAM" id="SignalP"/>
    </source>
</evidence>
<dbReference type="PROSITE" id="PS51257">
    <property type="entry name" value="PROKAR_LIPOPROTEIN"/>
    <property type="match status" value="1"/>
</dbReference>